<feature type="domain" description="Helix-turn-helix" evidence="1">
    <location>
        <begin position="37"/>
        <end position="82"/>
    </location>
</feature>
<dbReference type="GO" id="GO:0003677">
    <property type="term" value="F:DNA binding"/>
    <property type="evidence" value="ECO:0007669"/>
    <property type="project" value="InterPro"/>
</dbReference>
<dbReference type="InterPro" id="IPR009061">
    <property type="entry name" value="DNA-bd_dom_put_sf"/>
</dbReference>
<proteinExistence type="predicted"/>
<dbReference type="InterPro" id="IPR010093">
    <property type="entry name" value="SinI_DNA-bd"/>
</dbReference>
<reference evidence="2 3" key="1">
    <citation type="submission" date="2020-12" db="EMBL/GenBank/DDBJ databases">
        <title>Genome sequence of clinical Mycobacterium intracellulare strains.</title>
        <authorList>
            <person name="Tateishi Y."/>
            <person name="Matsumoto S."/>
            <person name="Fukushima Y."/>
            <person name="Nakajima C."/>
            <person name="Suzuki Y."/>
        </authorList>
    </citation>
    <scope>NUCLEOTIDE SEQUENCE [LARGE SCALE GENOMIC DNA]</scope>
    <source>
        <strain evidence="2 3">M018</strain>
    </source>
</reference>
<gene>
    <name evidence="2" type="ORF">MINTM018_04170</name>
</gene>
<dbReference type="AlphaFoldDB" id="A0A7R7MPS7"/>
<sequence length="89" mass="9709">MTSNGCDGYGQGRTVAGASYLCVMPPSSRTENRAPRWVTIAEAADTLGVDPRSVRRMIKDGRLRGYQAGPRLIRLDLHEVNAALKPIEP</sequence>
<dbReference type="SUPFAM" id="SSF46955">
    <property type="entry name" value="Putative DNA-binding domain"/>
    <property type="match status" value="1"/>
</dbReference>
<dbReference type="EMBL" id="AP024255">
    <property type="protein sequence ID" value="BCO97647.1"/>
    <property type="molecule type" value="Genomic_DNA"/>
</dbReference>
<dbReference type="NCBIfam" id="TIGR01764">
    <property type="entry name" value="excise"/>
    <property type="match status" value="1"/>
</dbReference>
<evidence type="ECO:0000313" key="2">
    <source>
        <dbReference type="EMBL" id="BCO97647.1"/>
    </source>
</evidence>
<dbReference type="InterPro" id="IPR041657">
    <property type="entry name" value="HTH_17"/>
</dbReference>
<protein>
    <recommendedName>
        <fullName evidence="1">Helix-turn-helix domain-containing protein</fullName>
    </recommendedName>
</protein>
<evidence type="ECO:0000259" key="1">
    <source>
        <dbReference type="Pfam" id="PF12728"/>
    </source>
</evidence>
<dbReference type="Pfam" id="PF12728">
    <property type="entry name" value="HTH_17"/>
    <property type="match status" value="1"/>
</dbReference>
<accession>A0A7R7MPS7</accession>
<name>A0A7R7MPS7_MYCIT</name>
<evidence type="ECO:0000313" key="3">
    <source>
        <dbReference type="Proteomes" id="UP000595205"/>
    </source>
</evidence>
<organism evidence="2 3">
    <name type="scientific">Mycobacterium intracellulare</name>
    <dbReference type="NCBI Taxonomy" id="1767"/>
    <lineage>
        <taxon>Bacteria</taxon>
        <taxon>Bacillati</taxon>
        <taxon>Actinomycetota</taxon>
        <taxon>Actinomycetes</taxon>
        <taxon>Mycobacteriales</taxon>
        <taxon>Mycobacteriaceae</taxon>
        <taxon>Mycobacterium</taxon>
        <taxon>Mycobacterium avium complex (MAC)</taxon>
    </lineage>
</organism>
<dbReference type="Proteomes" id="UP000595205">
    <property type="component" value="Chromosome"/>
</dbReference>